<sequence length="229" mass="27015">MDKSIFRKSSDKAVIQEIAFILDQNTIHYEIIDNEKDFDPSFVTNVSKIDYQLLISKDDFEAANESISSYFAKEVSIPEDYYLLDYSNEELKEILYKKDEWNEFDYEITKKILKNRGENISDQELTLLNEKRSLALRNEYEKPKEVENYIIIGYIFSVLGCILSLFWGILIFVSYGIAIAIIKLKKQLPNGERIYYFNQKDRKHGKNILYLSLAFTIFWILLLVFKSKS</sequence>
<evidence type="ECO:0000256" key="1">
    <source>
        <dbReference type="SAM" id="Phobius"/>
    </source>
</evidence>
<name>A0A9Q3V5Q6_9FLAO</name>
<evidence type="ECO:0000313" key="3">
    <source>
        <dbReference type="Proteomes" id="UP001108025"/>
    </source>
</evidence>
<keyword evidence="1" id="KW-1133">Transmembrane helix</keyword>
<accession>A0A9Q3V5Q6</accession>
<keyword evidence="3" id="KW-1185">Reference proteome</keyword>
<dbReference type="AlphaFoldDB" id="A0A9Q3V5Q6"/>
<dbReference type="EMBL" id="JAJNAY010000001">
    <property type="protein sequence ID" value="MCD1117205.1"/>
    <property type="molecule type" value="Genomic_DNA"/>
</dbReference>
<organism evidence="2 3">
    <name type="scientific">Chryseobacterium turcicum</name>
    <dbReference type="NCBI Taxonomy" id="2898076"/>
    <lineage>
        <taxon>Bacteria</taxon>
        <taxon>Pseudomonadati</taxon>
        <taxon>Bacteroidota</taxon>
        <taxon>Flavobacteriia</taxon>
        <taxon>Flavobacteriales</taxon>
        <taxon>Weeksellaceae</taxon>
        <taxon>Chryseobacterium group</taxon>
        <taxon>Chryseobacterium</taxon>
    </lineage>
</organism>
<keyword evidence="1" id="KW-0812">Transmembrane</keyword>
<feature type="transmembrane region" description="Helical" evidence="1">
    <location>
        <begin position="208"/>
        <end position="225"/>
    </location>
</feature>
<dbReference type="RefSeq" id="WP_230669082.1">
    <property type="nucleotide sequence ID" value="NZ_JAJNAY010000001.1"/>
</dbReference>
<dbReference type="Proteomes" id="UP001108025">
    <property type="component" value="Unassembled WGS sequence"/>
</dbReference>
<reference evidence="2" key="1">
    <citation type="submission" date="2021-11" db="EMBL/GenBank/DDBJ databases">
        <title>Description of novel Chryseobacterium species.</title>
        <authorList>
            <person name="Saticioglu I.B."/>
            <person name="Ay H."/>
            <person name="Altun S."/>
            <person name="Duman M."/>
        </authorList>
    </citation>
    <scope>NUCLEOTIDE SEQUENCE</scope>
    <source>
        <strain evidence="2">C-17</strain>
    </source>
</reference>
<evidence type="ECO:0000313" key="2">
    <source>
        <dbReference type="EMBL" id="MCD1117205.1"/>
    </source>
</evidence>
<gene>
    <name evidence="2" type="ORF">LO744_10070</name>
</gene>
<protein>
    <submittedName>
        <fullName evidence="2">Uncharacterized protein</fullName>
    </submittedName>
</protein>
<keyword evidence="1" id="KW-0472">Membrane</keyword>
<proteinExistence type="predicted"/>
<feature type="transmembrane region" description="Helical" evidence="1">
    <location>
        <begin position="149"/>
        <end position="182"/>
    </location>
</feature>
<comment type="caution">
    <text evidence="2">The sequence shown here is derived from an EMBL/GenBank/DDBJ whole genome shotgun (WGS) entry which is preliminary data.</text>
</comment>